<dbReference type="InterPro" id="IPR005260">
    <property type="entry name" value="Asp_kin_monofn"/>
</dbReference>
<evidence type="ECO:0000256" key="5">
    <source>
        <dbReference type="ARBA" id="ARBA00022777"/>
    </source>
</evidence>
<feature type="binding site" evidence="8">
    <location>
        <position position="40"/>
    </location>
    <ligand>
        <name>substrate</name>
    </ligand>
</feature>
<evidence type="ECO:0000256" key="1">
    <source>
        <dbReference type="ARBA" id="ARBA00004766"/>
    </source>
</evidence>
<dbReference type="PIRSF" id="PIRSF000726">
    <property type="entry name" value="Asp_kin"/>
    <property type="match status" value="1"/>
</dbReference>
<dbReference type="PROSITE" id="PS00324">
    <property type="entry name" value="ASPARTOKINASE"/>
    <property type="match status" value="1"/>
</dbReference>
<dbReference type="GO" id="GO:0005829">
    <property type="term" value="C:cytosol"/>
    <property type="evidence" value="ECO:0007669"/>
    <property type="project" value="TreeGrafter"/>
</dbReference>
<dbReference type="SUPFAM" id="SSF53633">
    <property type="entry name" value="Carbamate kinase-like"/>
    <property type="match status" value="1"/>
</dbReference>
<keyword evidence="5 9" id="KW-0418">Kinase</keyword>
<dbReference type="UniPathway" id="UPA00050">
    <property type="reaction ID" value="UER00461"/>
</dbReference>
<protein>
    <recommendedName>
        <fullName evidence="9">Aspartokinase</fullName>
        <ecNumber evidence="9">2.7.2.4</ecNumber>
    </recommendedName>
</protein>
<dbReference type="AlphaFoldDB" id="A0A3E1EZZ4"/>
<organism evidence="13 14">
    <name type="scientific">Brumimicrobium aurantiacum</name>
    <dbReference type="NCBI Taxonomy" id="1737063"/>
    <lineage>
        <taxon>Bacteria</taxon>
        <taxon>Pseudomonadati</taxon>
        <taxon>Bacteroidota</taxon>
        <taxon>Flavobacteriia</taxon>
        <taxon>Flavobacteriales</taxon>
        <taxon>Crocinitomicaceae</taxon>
        <taxon>Brumimicrobium</taxon>
    </lineage>
</organism>
<dbReference type="GO" id="GO:0004072">
    <property type="term" value="F:aspartate kinase activity"/>
    <property type="evidence" value="ECO:0007669"/>
    <property type="project" value="UniProtKB-EC"/>
</dbReference>
<evidence type="ECO:0000259" key="12">
    <source>
        <dbReference type="Pfam" id="PF22468"/>
    </source>
</evidence>
<reference evidence="13 14" key="1">
    <citation type="submission" date="2018-08" db="EMBL/GenBank/DDBJ databases">
        <title>The draft genome squence of Brumimicrobium sp. N62.</title>
        <authorList>
            <person name="Du Z.-J."/>
            <person name="Luo H.-R."/>
        </authorList>
    </citation>
    <scope>NUCLEOTIDE SEQUENCE [LARGE SCALE GENOMIC DNA]</scope>
    <source>
        <strain evidence="13 14">N62</strain>
    </source>
</reference>
<dbReference type="GO" id="GO:0009088">
    <property type="term" value="P:threonine biosynthetic process"/>
    <property type="evidence" value="ECO:0007669"/>
    <property type="project" value="UniProtKB-UniPathway"/>
</dbReference>
<keyword evidence="4 8" id="KW-0547">Nucleotide-binding</keyword>
<dbReference type="NCBIfam" id="TIGR00657">
    <property type="entry name" value="asp_kinases"/>
    <property type="match status" value="1"/>
</dbReference>
<comment type="pathway">
    <text evidence="10">Amino-acid biosynthesis; L-methionine biosynthesis via de novo pathway; L-homoserine from L-aspartate: step 1/3.</text>
</comment>
<evidence type="ECO:0000256" key="7">
    <source>
        <dbReference type="ARBA" id="ARBA00047872"/>
    </source>
</evidence>
<feature type="binding site" evidence="8">
    <location>
        <position position="118"/>
    </location>
    <ligand>
        <name>substrate</name>
    </ligand>
</feature>
<dbReference type="InterPro" id="IPR001341">
    <property type="entry name" value="Asp_kinase"/>
</dbReference>
<dbReference type="Gene3D" id="3.40.1160.10">
    <property type="entry name" value="Acetylglutamate kinase-like"/>
    <property type="match status" value="1"/>
</dbReference>
<feature type="binding site" evidence="8">
    <location>
        <begin position="5"/>
        <end position="8"/>
    </location>
    <ligand>
        <name>ATP</name>
        <dbReference type="ChEBI" id="CHEBI:30616"/>
    </ligand>
</feature>
<dbReference type="EMBL" id="QURB01000002">
    <property type="protein sequence ID" value="RFC55131.1"/>
    <property type="molecule type" value="Genomic_DNA"/>
</dbReference>
<evidence type="ECO:0000256" key="3">
    <source>
        <dbReference type="ARBA" id="ARBA00022679"/>
    </source>
</evidence>
<evidence type="ECO:0000256" key="2">
    <source>
        <dbReference type="ARBA" id="ARBA00010122"/>
    </source>
</evidence>
<evidence type="ECO:0000256" key="10">
    <source>
        <dbReference type="RuleBase" id="RU004249"/>
    </source>
</evidence>
<evidence type="ECO:0000259" key="11">
    <source>
        <dbReference type="Pfam" id="PF00696"/>
    </source>
</evidence>
<gene>
    <name evidence="13" type="ORF">DXU93_04735</name>
</gene>
<dbReference type="SUPFAM" id="SSF55021">
    <property type="entry name" value="ACT-like"/>
    <property type="match status" value="2"/>
</dbReference>
<dbReference type="CDD" id="cd04243">
    <property type="entry name" value="AAK_AK-HSDH-like"/>
    <property type="match status" value="1"/>
</dbReference>
<dbReference type="RefSeq" id="WP_116880110.1">
    <property type="nucleotide sequence ID" value="NZ_QURB01000002.1"/>
</dbReference>
<feature type="domain" description="Aspartate/glutamate/uridylate kinase" evidence="11">
    <location>
        <begin position="2"/>
        <end position="273"/>
    </location>
</feature>
<dbReference type="Pfam" id="PF00696">
    <property type="entry name" value="AA_kinase"/>
    <property type="match status" value="1"/>
</dbReference>
<dbReference type="InterPro" id="IPR001048">
    <property type="entry name" value="Asp/Glu/Uridylate_kinase"/>
</dbReference>
<keyword evidence="3 9" id="KW-0808">Transferase</keyword>
<evidence type="ECO:0000313" key="14">
    <source>
        <dbReference type="Proteomes" id="UP000257127"/>
    </source>
</evidence>
<dbReference type="InterPro" id="IPR036393">
    <property type="entry name" value="AceGlu_kinase-like_sf"/>
</dbReference>
<name>A0A3E1EZZ4_9FLAO</name>
<comment type="pathway">
    <text evidence="1 10">Amino-acid biosynthesis; L-lysine biosynthesis via DAP pathway; (S)-tetrahydrodipicolinate from L-aspartate: step 1/4.</text>
</comment>
<dbReference type="UniPathway" id="UPA00034">
    <property type="reaction ID" value="UER00015"/>
</dbReference>
<keyword evidence="10" id="KW-0028">Amino-acid biosynthesis</keyword>
<feature type="domain" description="Aspartokinase ACT" evidence="12">
    <location>
        <begin position="375"/>
        <end position="431"/>
    </location>
</feature>
<dbReference type="GO" id="GO:0009090">
    <property type="term" value="P:homoserine biosynthetic process"/>
    <property type="evidence" value="ECO:0007669"/>
    <property type="project" value="TreeGrafter"/>
</dbReference>
<dbReference type="Gene3D" id="3.30.70.260">
    <property type="match status" value="2"/>
</dbReference>
<accession>A0A3E1EZZ4</accession>
<keyword evidence="6 8" id="KW-0067">ATP-binding</keyword>
<evidence type="ECO:0000313" key="13">
    <source>
        <dbReference type="EMBL" id="RFC55131.1"/>
    </source>
</evidence>
<dbReference type="Proteomes" id="UP000257127">
    <property type="component" value="Unassembled WGS sequence"/>
</dbReference>
<feature type="binding site" evidence="8">
    <location>
        <position position="227"/>
    </location>
    <ligand>
        <name>ATP</name>
        <dbReference type="ChEBI" id="CHEBI:30616"/>
    </ligand>
</feature>
<dbReference type="GO" id="GO:0005524">
    <property type="term" value="F:ATP binding"/>
    <property type="evidence" value="ECO:0007669"/>
    <property type="project" value="UniProtKB-KW"/>
</dbReference>
<dbReference type="PANTHER" id="PTHR21499:SF59">
    <property type="entry name" value="ASPARTOKINASE"/>
    <property type="match status" value="1"/>
</dbReference>
<dbReference type="GO" id="GO:0009089">
    <property type="term" value="P:lysine biosynthetic process via diaminopimelate"/>
    <property type="evidence" value="ECO:0007669"/>
    <property type="project" value="UniProtKB-UniPathway"/>
</dbReference>
<dbReference type="InterPro" id="IPR018042">
    <property type="entry name" value="Aspartate_kinase_CS"/>
</dbReference>
<dbReference type="Pfam" id="PF22468">
    <property type="entry name" value="ACT_9"/>
    <property type="match status" value="1"/>
</dbReference>
<dbReference type="InterPro" id="IPR054352">
    <property type="entry name" value="ACT_Aspartokinase"/>
</dbReference>
<evidence type="ECO:0000256" key="6">
    <source>
        <dbReference type="ARBA" id="ARBA00022840"/>
    </source>
</evidence>
<dbReference type="OrthoDB" id="9799110at2"/>
<keyword evidence="14" id="KW-1185">Reference proteome</keyword>
<dbReference type="UniPathway" id="UPA00051">
    <property type="reaction ID" value="UER00462"/>
</dbReference>
<comment type="pathway">
    <text evidence="10">Amino-acid biosynthesis; L-threonine biosynthesis; L-threonine from L-aspartate: step 1/5.</text>
</comment>
<sequence>MKIIKFGGTSLGSAERMQKVAEIIKNENAIIVLSAISGTTNSLTEIVDHLYKNERSAVKEIIVELRKHYQNYIENLLQSKTQLEKAKELVNSHFNHIDSFTEDLFTMHEEKTILAQGELLSTAMFQLYLEEKGASSCLISALDFMRIDKDLEPDNFYIQHNLQRELSLCDCQLYITQGYICRNFFGEIDNLKRGGSDYTAALIGSAVKAEEIEIWTDIDGMHNNDPRVVEDTYSIQHLSYDEAAELAYFGAKILHPASIYPAQINNIPILLKNTLNPEQEGTRIEKEVGEREFTAVAAKDGITAINIKSGRMLLAYGFLRKIFDIFERYKTPIDAITTSEVAVSLTIDDNSNLAAIHEELRYLGEVSIHENLSIVCVVGHFSQEQKGSGNKVFDSLKEIPIRMVSYGGSQHNVSIVIETKYKKEAMIALNNGLFNQ</sequence>
<evidence type="ECO:0000256" key="8">
    <source>
        <dbReference type="PIRSR" id="PIRSR000726-1"/>
    </source>
</evidence>
<dbReference type="PANTHER" id="PTHR21499">
    <property type="entry name" value="ASPARTATE KINASE"/>
    <property type="match status" value="1"/>
</dbReference>
<comment type="catalytic activity">
    <reaction evidence="7 9">
        <text>L-aspartate + ATP = 4-phospho-L-aspartate + ADP</text>
        <dbReference type="Rhea" id="RHEA:23776"/>
        <dbReference type="ChEBI" id="CHEBI:29991"/>
        <dbReference type="ChEBI" id="CHEBI:30616"/>
        <dbReference type="ChEBI" id="CHEBI:57535"/>
        <dbReference type="ChEBI" id="CHEBI:456216"/>
        <dbReference type="EC" id="2.7.2.4"/>
    </reaction>
</comment>
<dbReference type="InterPro" id="IPR045865">
    <property type="entry name" value="ACT-like_dom_sf"/>
</dbReference>
<comment type="similarity">
    <text evidence="2 9">Belongs to the aspartokinase family.</text>
</comment>
<dbReference type="EC" id="2.7.2.4" evidence="9"/>
<evidence type="ECO:0000256" key="4">
    <source>
        <dbReference type="ARBA" id="ARBA00022741"/>
    </source>
</evidence>
<feature type="binding site" evidence="8">
    <location>
        <begin position="216"/>
        <end position="217"/>
    </location>
    <ligand>
        <name>ATP</name>
        <dbReference type="ChEBI" id="CHEBI:30616"/>
    </ligand>
</feature>
<proteinExistence type="inferred from homology"/>
<comment type="caution">
    <text evidence="13">The sequence shown here is derived from an EMBL/GenBank/DDBJ whole genome shotgun (WGS) entry which is preliminary data.</text>
</comment>
<evidence type="ECO:0000256" key="9">
    <source>
        <dbReference type="RuleBase" id="RU003448"/>
    </source>
</evidence>